<evidence type="ECO:0000313" key="1">
    <source>
        <dbReference type="EMBL" id="QJA53897.1"/>
    </source>
</evidence>
<dbReference type="EMBL" id="MT141723">
    <property type="protein sequence ID" value="QJA69630.1"/>
    <property type="molecule type" value="Genomic_DNA"/>
</dbReference>
<accession>A0A6H2A2U6</accession>
<organism evidence="1">
    <name type="scientific">viral metagenome</name>
    <dbReference type="NCBI Taxonomy" id="1070528"/>
    <lineage>
        <taxon>unclassified sequences</taxon>
        <taxon>metagenomes</taxon>
        <taxon>organismal metagenomes</taxon>
    </lineage>
</organism>
<dbReference type="EMBL" id="MT145005">
    <property type="protein sequence ID" value="QJI02482.1"/>
    <property type="molecule type" value="Genomic_DNA"/>
</dbReference>
<evidence type="ECO:0000313" key="2">
    <source>
        <dbReference type="EMBL" id="QJA69630.1"/>
    </source>
</evidence>
<evidence type="ECO:0000313" key="3">
    <source>
        <dbReference type="EMBL" id="QJI02482.1"/>
    </source>
</evidence>
<dbReference type="AlphaFoldDB" id="A0A6H2A2U6"/>
<sequence>MTFAKWYQYNRKKIWRKGGLASPADIKALFENCWHDGYIAGIEMQRSKQAVQDGQAEPV</sequence>
<reference evidence="1" key="1">
    <citation type="submission" date="2020-03" db="EMBL/GenBank/DDBJ databases">
        <title>The deep terrestrial virosphere.</title>
        <authorList>
            <person name="Holmfeldt K."/>
            <person name="Nilsson E."/>
            <person name="Simone D."/>
            <person name="Lopez-Fernandez M."/>
            <person name="Wu X."/>
            <person name="de Brujin I."/>
            <person name="Lundin D."/>
            <person name="Andersson A."/>
            <person name="Bertilsson S."/>
            <person name="Dopson M."/>
        </authorList>
    </citation>
    <scope>NUCLEOTIDE SEQUENCE</scope>
    <source>
        <strain evidence="2">MM415A04434</strain>
        <strain evidence="1">TM448A04148</strain>
        <strain evidence="3">TM448B03267</strain>
    </source>
</reference>
<protein>
    <submittedName>
        <fullName evidence="1">Uncharacterized protein</fullName>
    </submittedName>
</protein>
<gene>
    <name evidence="2" type="ORF">MM415A04434_0002</name>
    <name evidence="1" type="ORF">TM448A04148_0007</name>
    <name evidence="3" type="ORF">TM448B03267_0002</name>
</gene>
<name>A0A6H2A2U6_9ZZZZ</name>
<proteinExistence type="predicted"/>
<dbReference type="EMBL" id="MT144460">
    <property type="protein sequence ID" value="QJA53897.1"/>
    <property type="molecule type" value="Genomic_DNA"/>
</dbReference>